<gene>
    <name evidence="1" type="ORF">RirG_212220</name>
</gene>
<comment type="caution">
    <text evidence="1">The sequence shown here is derived from an EMBL/GenBank/DDBJ whole genome shotgun (WGS) entry which is preliminary data.</text>
</comment>
<evidence type="ECO:0000313" key="2">
    <source>
        <dbReference type="Proteomes" id="UP000022910"/>
    </source>
</evidence>
<proteinExistence type="predicted"/>
<dbReference type="HOGENOM" id="CLU_2455959_0_0_1"/>
<name>A0A015II83_RHIIW</name>
<protein>
    <submittedName>
        <fullName evidence="1">Uncharacterized protein</fullName>
    </submittedName>
</protein>
<evidence type="ECO:0000313" key="1">
    <source>
        <dbReference type="EMBL" id="EXX56882.1"/>
    </source>
</evidence>
<dbReference type="EMBL" id="JEMT01027499">
    <property type="protein sequence ID" value="EXX56882.1"/>
    <property type="molecule type" value="Genomic_DNA"/>
</dbReference>
<dbReference type="Proteomes" id="UP000022910">
    <property type="component" value="Unassembled WGS sequence"/>
</dbReference>
<organism evidence="1 2">
    <name type="scientific">Rhizophagus irregularis (strain DAOM 197198w)</name>
    <name type="common">Glomus intraradices</name>
    <dbReference type="NCBI Taxonomy" id="1432141"/>
    <lineage>
        <taxon>Eukaryota</taxon>
        <taxon>Fungi</taxon>
        <taxon>Fungi incertae sedis</taxon>
        <taxon>Mucoromycota</taxon>
        <taxon>Glomeromycotina</taxon>
        <taxon>Glomeromycetes</taxon>
        <taxon>Glomerales</taxon>
        <taxon>Glomeraceae</taxon>
        <taxon>Rhizophagus</taxon>
    </lineage>
</organism>
<reference evidence="1 2" key="1">
    <citation type="submission" date="2014-02" db="EMBL/GenBank/DDBJ databases">
        <title>Single nucleus genome sequencing reveals high similarity among nuclei of an endomycorrhizal fungus.</title>
        <authorList>
            <person name="Lin K."/>
            <person name="Geurts R."/>
            <person name="Zhang Z."/>
            <person name="Limpens E."/>
            <person name="Saunders D.G."/>
            <person name="Mu D."/>
            <person name="Pang E."/>
            <person name="Cao H."/>
            <person name="Cha H."/>
            <person name="Lin T."/>
            <person name="Zhou Q."/>
            <person name="Shang Y."/>
            <person name="Li Y."/>
            <person name="Ivanov S."/>
            <person name="Sharma T."/>
            <person name="Velzen R.V."/>
            <person name="Ruijter N.D."/>
            <person name="Aanen D.K."/>
            <person name="Win J."/>
            <person name="Kamoun S."/>
            <person name="Bisseling T."/>
            <person name="Huang S."/>
        </authorList>
    </citation>
    <scope>NUCLEOTIDE SEQUENCE [LARGE SCALE GENOMIC DNA]</scope>
    <source>
        <strain evidence="2">DAOM197198w</strain>
    </source>
</reference>
<dbReference type="OrthoDB" id="10477596at2759"/>
<sequence>MLPSFKEKWNTSNTSKKSSILKKLQQQQTKKFKFTSEKMILTVITEYMPEDKANVCKIVIYDIPSTIPQLNIFMNLKKWSQVIAFKVKM</sequence>
<dbReference type="AlphaFoldDB" id="A0A015II83"/>
<keyword evidence="2" id="KW-1185">Reference proteome</keyword>
<accession>A0A015II83</accession>